<dbReference type="AlphaFoldDB" id="A0A085UVE7"/>
<dbReference type="EMBL" id="JPQT01000130">
    <property type="protein sequence ID" value="KFE47160.1"/>
    <property type="molecule type" value="Genomic_DNA"/>
</dbReference>
<evidence type="ECO:0000313" key="2">
    <source>
        <dbReference type="Proteomes" id="UP000028643"/>
    </source>
</evidence>
<organism evidence="1 2">
    <name type="scientific">Pseudomonas syringae</name>
    <dbReference type="NCBI Taxonomy" id="317"/>
    <lineage>
        <taxon>Bacteria</taxon>
        <taxon>Pseudomonadati</taxon>
        <taxon>Pseudomonadota</taxon>
        <taxon>Gammaproteobacteria</taxon>
        <taxon>Pseudomonadales</taxon>
        <taxon>Pseudomonadaceae</taxon>
        <taxon>Pseudomonas</taxon>
    </lineage>
</organism>
<dbReference type="PATRIC" id="fig|317.174.peg.4868"/>
<proteinExistence type="predicted"/>
<name>A0A085UVE7_PSESX</name>
<comment type="caution">
    <text evidence="1">The sequence shown here is derived from an EMBL/GenBank/DDBJ whole genome shotgun (WGS) entry which is preliminary data.</text>
</comment>
<evidence type="ECO:0000313" key="1">
    <source>
        <dbReference type="EMBL" id="KFE47160.1"/>
    </source>
</evidence>
<gene>
    <name evidence="1" type="ORF">IV02_23805</name>
</gene>
<dbReference type="SUPFAM" id="SSF51735">
    <property type="entry name" value="NAD(P)-binding Rossmann-fold domains"/>
    <property type="match status" value="1"/>
</dbReference>
<dbReference type="InterPro" id="IPR036291">
    <property type="entry name" value="NAD(P)-bd_dom_sf"/>
</dbReference>
<accession>A0A085UVE7</accession>
<dbReference type="Proteomes" id="UP000028643">
    <property type="component" value="Unassembled WGS sequence"/>
</dbReference>
<reference evidence="1 2" key="1">
    <citation type="submission" date="2014-07" db="EMBL/GenBank/DDBJ databases">
        <title>Draft Genome Sequences of Environmental Pseudomonas syringae strains.</title>
        <authorList>
            <person name="Baltrus D.A."/>
            <person name="Berge O."/>
            <person name="Morris C."/>
        </authorList>
    </citation>
    <scope>NUCLEOTIDE SEQUENCE [LARGE SCALE GENOMIC DNA]</scope>
    <source>
        <strain evidence="1 2">CEB003</strain>
    </source>
</reference>
<protein>
    <submittedName>
        <fullName evidence="1">Saccharopine dehydrogenase</fullName>
    </submittedName>
</protein>
<dbReference type="RefSeq" id="WP_047578175.1">
    <property type="nucleotide sequence ID" value="NZ_JPQT01000130.1"/>
</dbReference>
<dbReference type="Gene3D" id="3.40.50.720">
    <property type="entry name" value="NAD(P)-binding Rossmann-like Domain"/>
    <property type="match status" value="1"/>
</dbReference>
<sequence length="335" mass="35272">MSLNPILLMGGSGAIGHHTAQALRAAHPDVPLLIGGRDLAKAQRAAEQLGKAQTVVIDPAADDLGLGDRPVSGVVVFYMDHALAGLRYAQKRGVPHLSISSGVFEIAPEIATYMHTPDAAPIVLGYEWMVGATTVSTLKVAEAFSRVHDIRITALVDEQDTGGPTVATDFEHLNRMLPAALTRRDGVYVWREGDDSGVSFRAVDGTEMAASGFSSIDVVGLAAATGAPNVQFNLATGISSARRQGKPMSTEIIIELAGEDLQGEPLRTRHAVVHPAGAAPLTGLSVAMVLERLLGLDGHPPTSPGLYFPYQLLGAAAYLARLEQEGGELRELPVQ</sequence>